<dbReference type="Proteomes" id="UP000799537">
    <property type="component" value="Unassembled WGS sequence"/>
</dbReference>
<evidence type="ECO:0000256" key="1">
    <source>
        <dbReference type="SAM" id="MobiDB-lite"/>
    </source>
</evidence>
<evidence type="ECO:0000259" key="2">
    <source>
        <dbReference type="Pfam" id="PF25534"/>
    </source>
</evidence>
<feature type="region of interest" description="Disordered" evidence="1">
    <location>
        <begin position="245"/>
        <end position="312"/>
    </location>
</feature>
<name>A0A6A6C347_ZASCE</name>
<evidence type="ECO:0000313" key="4">
    <source>
        <dbReference type="Proteomes" id="UP000799537"/>
    </source>
</evidence>
<evidence type="ECO:0000313" key="3">
    <source>
        <dbReference type="EMBL" id="KAF2160292.1"/>
    </source>
</evidence>
<feature type="compositionally biased region" description="Polar residues" evidence="1">
    <location>
        <begin position="291"/>
        <end position="300"/>
    </location>
</feature>
<dbReference type="AlphaFoldDB" id="A0A6A6C347"/>
<dbReference type="OrthoDB" id="3364132at2759"/>
<proteinExistence type="predicted"/>
<keyword evidence="4" id="KW-1185">Reference proteome</keyword>
<sequence length="312" mass="35069">MAVTEDFPGIEVTVEVDGVALKEYEDKDEAEPAKTVTRYIEAAHGKNFTVTVKMSKGFRLRNNALSFQVYADGNLASRKVFNQNDATSGRTLRVEGFHDLQHITKFRFDELHTVSDDRSIRQEASKLASLGTLKIKMHHSTITGSTPAEARVRKQPATMGTVSEKALKGKALTHSVGFGDVVARRAKNMTNTQRVGDIVTFVYRYHSLESLKALLIIPRDPSPQPLPLEERDFDSLSRENLMELHRRAREARGQEDTKPKIKRERADENPRPRKVSRPSAGDVQLELNDEGNFQQSSTASLGRKEQEVIELD</sequence>
<reference evidence="3" key="1">
    <citation type="journal article" date="2020" name="Stud. Mycol.">
        <title>101 Dothideomycetes genomes: a test case for predicting lifestyles and emergence of pathogens.</title>
        <authorList>
            <person name="Haridas S."/>
            <person name="Albert R."/>
            <person name="Binder M."/>
            <person name="Bloem J."/>
            <person name="Labutti K."/>
            <person name="Salamov A."/>
            <person name="Andreopoulos B."/>
            <person name="Baker S."/>
            <person name="Barry K."/>
            <person name="Bills G."/>
            <person name="Bluhm B."/>
            <person name="Cannon C."/>
            <person name="Castanera R."/>
            <person name="Culley D."/>
            <person name="Daum C."/>
            <person name="Ezra D."/>
            <person name="Gonzalez J."/>
            <person name="Henrissat B."/>
            <person name="Kuo A."/>
            <person name="Liang C."/>
            <person name="Lipzen A."/>
            <person name="Lutzoni F."/>
            <person name="Magnuson J."/>
            <person name="Mondo S."/>
            <person name="Nolan M."/>
            <person name="Ohm R."/>
            <person name="Pangilinan J."/>
            <person name="Park H.-J."/>
            <person name="Ramirez L."/>
            <person name="Alfaro M."/>
            <person name="Sun H."/>
            <person name="Tritt A."/>
            <person name="Yoshinaga Y."/>
            <person name="Zwiers L.-H."/>
            <person name="Turgeon B."/>
            <person name="Goodwin S."/>
            <person name="Spatafora J."/>
            <person name="Crous P."/>
            <person name="Grigoriev I."/>
        </authorList>
    </citation>
    <scope>NUCLEOTIDE SEQUENCE</scope>
    <source>
        <strain evidence="3">ATCC 36951</strain>
    </source>
</reference>
<feature type="domain" description="DUF7918" evidence="2">
    <location>
        <begin position="9"/>
        <end position="220"/>
    </location>
</feature>
<gene>
    <name evidence="3" type="ORF">M409DRAFT_29147</name>
</gene>
<feature type="compositionally biased region" description="Basic and acidic residues" evidence="1">
    <location>
        <begin position="302"/>
        <end position="312"/>
    </location>
</feature>
<dbReference type="RefSeq" id="XP_033661181.1">
    <property type="nucleotide sequence ID" value="XM_033809332.1"/>
</dbReference>
<dbReference type="GeneID" id="54562604"/>
<dbReference type="PANTHER" id="PTHR36223">
    <property type="entry name" value="BETA-LACTAMASE-TYPE TRANSPEPTIDASE FOLD DOMAIN CONTAINING PROTEIN"/>
    <property type="match status" value="1"/>
</dbReference>
<feature type="compositionally biased region" description="Basic and acidic residues" evidence="1">
    <location>
        <begin position="245"/>
        <end position="271"/>
    </location>
</feature>
<accession>A0A6A6C347</accession>
<dbReference type="Pfam" id="PF25534">
    <property type="entry name" value="DUF7918"/>
    <property type="match status" value="1"/>
</dbReference>
<dbReference type="InterPro" id="IPR057678">
    <property type="entry name" value="DUF7918"/>
</dbReference>
<organism evidence="3 4">
    <name type="scientific">Zasmidium cellare ATCC 36951</name>
    <dbReference type="NCBI Taxonomy" id="1080233"/>
    <lineage>
        <taxon>Eukaryota</taxon>
        <taxon>Fungi</taxon>
        <taxon>Dikarya</taxon>
        <taxon>Ascomycota</taxon>
        <taxon>Pezizomycotina</taxon>
        <taxon>Dothideomycetes</taxon>
        <taxon>Dothideomycetidae</taxon>
        <taxon>Mycosphaerellales</taxon>
        <taxon>Mycosphaerellaceae</taxon>
        <taxon>Zasmidium</taxon>
    </lineage>
</organism>
<dbReference type="EMBL" id="ML993627">
    <property type="protein sequence ID" value="KAF2160292.1"/>
    <property type="molecule type" value="Genomic_DNA"/>
</dbReference>
<protein>
    <recommendedName>
        <fullName evidence="2">DUF7918 domain-containing protein</fullName>
    </recommendedName>
</protein>
<dbReference type="PANTHER" id="PTHR36223:SF1">
    <property type="entry name" value="TRANSCRIPTION ELONGATION FACTOR EAF N-TERMINAL DOMAIN-CONTAINING PROTEIN"/>
    <property type="match status" value="1"/>
</dbReference>